<dbReference type="AlphaFoldDB" id="A0A8J8NGX1"/>
<dbReference type="Proteomes" id="UP000785679">
    <property type="component" value="Unassembled WGS sequence"/>
</dbReference>
<proteinExistence type="predicted"/>
<evidence type="ECO:0000313" key="2">
    <source>
        <dbReference type="Proteomes" id="UP000785679"/>
    </source>
</evidence>
<keyword evidence="2" id="KW-1185">Reference proteome</keyword>
<evidence type="ECO:0000313" key="1">
    <source>
        <dbReference type="EMBL" id="TNV74533.1"/>
    </source>
</evidence>
<reference evidence="1" key="1">
    <citation type="submission" date="2019-06" db="EMBL/GenBank/DDBJ databases">
        <authorList>
            <person name="Zheng W."/>
        </authorList>
    </citation>
    <scope>NUCLEOTIDE SEQUENCE</scope>
    <source>
        <strain evidence="1">QDHG01</strain>
    </source>
</reference>
<comment type="caution">
    <text evidence="1">The sequence shown here is derived from an EMBL/GenBank/DDBJ whole genome shotgun (WGS) entry which is preliminary data.</text>
</comment>
<gene>
    <name evidence="1" type="ORF">FGO68_gene5721</name>
</gene>
<organism evidence="1 2">
    <name type="scientific">Halteria grandinella</name>
    <dbReference type="NCBI Taxonomy" id="5974"/>
    <lineage>
        <taxon>Eukaryota</taxon>
        <taxon>Sar</taxon>
        <taxon>Alveolata</taxon>
        <taxon>Ciliophora</taxon>
        <taxon>Intramacronucleata</taxon>
        <taxon>Spirotrichea</taxon>
        <taxon>Stichotrichia</taxon>
        <taxon>Sporadotrichida</taxon>
        <taxon>Halteriidae</taxon>
        <taxon>Halteria</taxon>
    </lineage>
</organism>
<accession>A0A8J8NGX1</accession>
<name>A0A8J8NGX1_HALGN</name>
<dbReference type="EMBL" id="RRYP01016876">
    <property type="protein sequence ID" value="TNV74533.1"/>
    <property type="molecule type" value="Genomic_DNA"/>
</dbReference>
<protein>
    <submittedName>
        <fullName evidence="1">Uncharacterized protein</fullName>
    </submittedName>
</protein>
<sequence>MISNFSYMIADSIINKMRSCLKQICFQNCGFYGDYTTVFPLNYPSIEKITFWNMRFNNKGEFGKYLCLKEIYFMEECETYEFHVDNGITTEYRKINDGVTFDIIFKFINNQSEITQLKPIKIIKSDVYFNDSLKRDYPWSLLTRIGQCTLRDSQTEFTFSMIHTFLTSTVDAQNSPPVRPIDLTISKFKDGDTNMPPQMKDIQAQLRQLAKLRGLNVHKMTINNSGNNIKYILQLQLLKNQGRKLNLTIIENAVIIINNNEEVVIA</sequence>